<dbReference type="PROSITE" id="PS51510">
    <property type="entry name" value="PHOSPHAGEN_KINASE_C"/>
    <property type="match status" value="1"/>
</dbReference>
<dbReference type="InterPro" id="IPR022414">
    <property type="entry name" value="ATP-guanido_PTrfase_cat"/>
</dbReference>
<reference evidence="9 10" key="1">
    <citation type="submission" date="2014-01" db="EMBL/GenBank/DDBJ databases">
        <title>Plasmidome dynamics in the species complex Clostridium novyi sensu lato converts strains of independent lineages into distinctly different pathogens.</title>
        <authorList>
            <person name="Skarin H."/>
            <person name="Segerman B."/>
        </authorList>
    </citation>
    <scope>NUCLEOTIDE SEQUENCE [LARGE SCALE GENOMIC DNA]</scope>
    <source>
        <strain evidence="9 10">4570</strain>
    </source>
</reference>
<evidence type="ECO:0000259" key="8">
    <source>
        <dbReference type="PROSITE" id="PS51510"/>
    </source>
</evidence>
<dbReference type="EC" id="2.7.14.1" evidence="5"/>
<dbReference type="SUPFAM" id="SSF55931">
    <property type="entry name" value="Glutamine synthetase/guanido kinase"/>
    <property type="match status" value="1"/>
</dbReference>
<dbReference type="PANTHER" id="PTHR11547">
    <property type="entry name" value="ARGININE OR CREATINE KINASE"/>
    <property type="match status" value="1"/>
</dbReference>
<keyword evidence="3 5" id="KW-0418">Kinase</keyword>
<protein>
    <recommendedName>
        <fullName evidence="5">Protein-arginine kinase</fullName>
        <ecNumber evidence="5">2.7.14.1</ecNumber>
    </recommendedName>
</protein>
<dbReference type="NCBIfam" id="NF002194">
    <property type="entry name" value="PRK01059.1-4"/>
    <property type="match status" value="1"/>
</dbReference>
<dbReference type="Gene3D" id="3.30.590.10">
    <property type="entry name" value="Glutamine synthetase/guanido kinase, catalytic domain"/>
    <property type="match status" value="1"/>
</dbReference>
<dbReference type="Proteomes" id="UP000030016">
    <property type="component" value="Unassembled WGS sequence"/>
</dbReference>
<dbReference type="InterPro" id="IPR023660">
    <property type="entry name" value="Arg_Kinase"/>
</dbReference>
<dbReference type="InterPro" id="IPR022415">
    <property type="entry name" value="ATP-guanido_PTrfase_AS"/>
</dbReference>
<dbReference type="AlphaFoldDB" id="A0AA88ZQR5"/>
<comment type="caution">
    <text evidence="9">The sequence shown here is derived from an EMBL/GenBank/DDBJ whole genome shotgun (WGS) entry which is preliminary data.</text>
</comment>
<dbReference type="EMBL" id="JDRX01000006">
    <property type="protein sequence ID" value="KGN02726.1"/>
    <property type="molecule type" value="Genomic_DNA"/>
</dbReference>
<keyword evidence="2 5" id="KW-0547">Nucleotide-binding</keyword>
<comment type="similarity">
    <text evidence="5 6 7">Belongs to the ATP:guanido phosphotransferase family.</text>
</comment>
<dbReference type="GO" id="GO:0005524">
    <property type="term" value="F:ATP binding"/>
    <property type="evidence" value="ECO:0007669"/>
    <property type="project" value="UniProtKB-UniRule"/>
</dbReference>
<evidence type="ECO:0000256" key="1">
    <source>
        <dbReference type="ARBA" id="ARBA00022679"/>
    </source>
</evidence>
<feature type="binding site" evidence="5 6">
    <location>
        <begin position="17"/>
        <end position="21"/>
    </location>
    <ligand>
        <name>ATP</name>
        <dbReference type="ChEBI" id="CHEBI:30616"/>
    </ligand>
</feature>
<evidence type="ECO:0000256" key="2">
    <source>
        <dbReference type="ARBA" id="ARBA00022741"/>
    </source>
</evidence>
<name>A0AA88ZQR5_CLONO</name>
<proteinExistence type="inferred from homology"/>
<sequence length="344" mass="38848">MENWINVNNASEDIVLSSRIRLARNLKGIPFPNKLTVDSAKDVVEKVENAIFTIPNLKDNLKSNHLWENDNETNKMYLERHLISRGLIKHAKGSAFLIDEDETISIMINEEDHLRLQTITSGLNFKEVFKSINELDDLLEENLEYAFHEKLGYITACPTNLGTGLRASAMVHLPALTANKDIVKVLNGITQLGMTIRGLYGEGSKAYGNLYQISNQITLGRTEEQIITSLEGIVKQIIEQEKLARERMKTKYKYEVEDKIFRSLGILKSARILTAREVLNLLSNVRLGVEEGIISNVDKSILNNLLINTQSASIKKSSQKELTDMEEKIERAKIVKEGLKGIEL</sequence>
<dbReference type="InterPro" id="IPR014746">
    <property type="entry name" value="Gln_synth/guanido_kin_cat_dom"/>
</dbReference>
<dbReference type="PROSITE" id="PS00112">
    <property type="entry name" value="PHOSPHAGEN_KINASE"/>
    <property type="match status" value="1"/>
</dbReference>
<keyword evidence="1 5" id="KW-0808">Transferase</keyword>
<dbReference type="InterPro" id="IPR000749">
    <property type="entry name" value="ATP-guanido_PTrfase"/>
</dbReference>
<dbReference type="GO" id="GO:1990424">
    <property type="term" value="F:protein arginine kinase activity"/>
    <property type="evidence" value="ECO:0007669"/>
    <property type="project" value="UniProtKB-EC"/>
</dbReference>
<comment type="function">
    <text evidence="5">Catalyzes the specific phosphorylation of arginine residues in proteins.</text>
</comment>
<evidence type="ECO:0000256" key="4">
    <source>
        <dbReference type="ARBA" id="ARBA00022840"/>
    </source>
</evidence>
<organism evidence="9 10">
    <name type="scientific">Clostridium novyi A str. 4570</name>
    <dbReference type="NCBI Taxonomy" id="1444290"/>
    <lineage>
        <taxon>Bacteria</taxon>
        <taxon>Bacillati</taxon>
        <taxon>Bacillota</taxon>
        <taxon>Clostridia</taxon>
        <taxon>Eubacteriales</taxon>
        <taxon>Clostridiaceae</taxon>
        <taxon>Clostridium</taxon>
    </lineage>
</organism>
<dbReference type="CDD" id="cd07930">
    <property type="entry name" value="bacterial_phosphagen_kinase"/>
    <property type="match status" value="1"/>
</dbReference>
<feature type="binding site" evidence="5 6">
    <location>
        <position position="81"/>
    </location>
    <ligand>
        <name>ATP</name>
        <dbReference type="ChEBI" id="CHEBI:30616"/>
    </ligand>
</feature>
<dbReference type="RefSeq" id="WP_039249310.1">
    <property type="nucleotide sequence ID" value="NZ_JDRX01000006.1"/>
</dbReference>
<dbReference type="GO" id="GO:0005615">
    <property type="term" value="C:extracellular space"/>
    <property type="evidence" value="ECO:0007669"/>
    <property type="project" value="TreeGrafter"/>
</dbReference>
<dbReference type="Pfam" id="PF00217">
    <property type="entry name" value="ATP-gua_Ptrans"/>
    <property type="match status" value="1"/>
</dbReference>
<comment type="catalytic activity">
    <reaction evidence="5">
        <text>L-arginyl-[protein] + ATP = N(omega)-phospho-L-arginyl-[protein] + ADP + H(+)</text>
        <dbReference type="Rhea" id="RHEA:43384"/>
        <dbReference type="Rhea" id="RHEA-COMP:10532"/>
        <dbReference type="Rhea" id="RHEA-COMP:10533"/>
        <dbReference type="ChEBI" id="CHEBI:15378"/>
        <dbReference type="ChEBI" id="CHEBI:29965"/>
        <dbReference type="ChEBI" id="CHEBI:30616"/>
        <dbReference type="ChEBI" id="CHEBI:83226"/>
        <dbReference type="ChEBI" id="CHEBI:456216"/>
        <dbReference type="EC" id="2.7.14.1"/>
    </reaction>
</comment>
<evidence type="ECO:0000313" key="9">
    <source>
        <dbReference type="EMBL" id="KGN02726.1"/>
    </source>
</evidence>
<feature type="domain" description="Phosphagen kinase C-terminal" evidence="8">
    <location>
        <begin position="14"/>
        <end position="244"/>
    </location>
</feature>
<dbReference type="GO" id="GO:0004111">
    <property type="term" value="F:creatine kinase activity"/>
    <property type="evidence" value="ECO:0007669"/>
    <property type="project" value="InterPro"/>
</dbReference>
<evidence type="ECO:0000256" key="7">
    <source>
        <dbReference type="RuleBase" id="RU000505"/>
    </source>
</evidence>
<dbReference type="PANTHER" id="PTHR11547:SF38">
    <property type="entry name" value="ARGININE KINASE 1-RELATED"/>
    <property type="match status" value="1"/>
</dbReference>
<feature type="binding site" evidence="5 6">
    <location>
        <begin position="166"/>
        <end position="170"/>
    </location>
    <ligand>
        <name>ATP</name>
        <dbReference type="ChEBI" id="CHEBI:30616"/>
    </ligand>
</feature>
<evidence type="ECO:0000256" key="6">
    <source>
        <dbReference type="PROSITE-ProRule" id="PRU00843"/>
    </source>
</evidence>
<evidence type="ECO:0000256" key="5">
    <source>
        <dbReference type="HAMAP-Rule" id="MF_00602"/>
    </source>
</evidence>
<dbReference type="GO" id="GO:0046314">
    <property type="term" value="P:phosphocreatine biosynthetic process"/>
    <property type="evidence" value="ECO:0007669"/>
    <property type="project" value="InterPro"/>
</dbReference>
<evidence type="ECO:0000313" key="10">
    <source>
        <dbReference type="Proteomes" id="UP000030016"/>
    </source>
</evidence>
<dbReference type="HAMAP" id="MF_00602">
    <property type="entry name" value="Prot_Arg_kinase"/>
    <property type="match status" value="1"/>
</dbReference>
<feature type="binding site" evidence="5 6">
    <location>
        <position position="115"/>
    </location>
    <ligand>
        <name>ATP</name>
        <dbReference type="ChEBI" id="CHEBI:30616"/>
    </ligand>
</feature>
<feature type="binding site" evidence="5 6">
    <location>
        <begin position="197"/>
        <end position="202"/>
    </location>
    <ligand>
        <name>ATP</name>
        <dbReference type="ChEBI" id="CHEBI:30616"/>
    </ligand>
</feature>
<evidence type="ECO:0000256" key="3">
    <source>
        <dbReference type="ARBA" id="ARBA00022777"/>
    </source>
</evidence>
<comment type="caution">
    <text evidence="5">Lacks conserved residue(s) required for the propagation of feature annotation.</text>
</comment>
<gene>
    <name evidence="5" type="primary">mcsB</name>
    <name evidence="9" type="ORF">Z969_04340</name>
</gene>
<accession>A0AA88ZQR5</accession>
<keyword evidence="4 5" id="KW-0067">ATP-binding</keyword>